<dbReference type="RefSeq" id="WP_074664416.1">
    <property type="nucleotide sequence ID" value="NZ_FOIO01000093.1"/>
</dbReference>
<dbReference type="Pfam" id="PF03457">
    <property type="entry name" value="HA"/>
    <property type="match status" value="1"/>
</dbReference>
<organism evidence="2 3">
    <name type="scientific">Enterocloster clostridioformis</name>
    <dbReference type="NCBI Taxonomy" id="1531"/>
    <lineage>
        <taxon>Bacteria</taxon>
        <taxon>Bacillati</taxon>
        <taxon>Bacillota</taxon>
        <taxon>Clostridia</taxon>
        <taxon>Lachnospirales</taxon>
        <taxon>Lachnospiraceae</taxon>
        <taxon>Enterocloster</taxon>
    </lineage>
</organism>
<dbReference type="PANTHER" id="PTHR47396:SF1">
    <property type="entry name" value="ATP-DEPENDENT HELICASE IRC3-RELATED"/>
    <property type="match status" value="1"/>
</dbReference>
<dbReference type="GO" id="GO:0004386">
    <property type="term" value="F:helicase activity"/>
    <property type="evidence" value="ECO:0007669"/>
    <property type="project" value="UniProtKB-KW"/>
</dbReference>
<sequence length="543" mass="62035">MVDLKSHNLETYDKVKEIFKTQNRACCVQPTGSGKSYLALTLFEDNPSARKLVLEPQHYIREQLQSKVTEDMGEVQFITYSKLAKMSDEDIGALEPDIIVLDEFHRAGAKEWGGKGVQRLLESYPESKVLGLSATPIRYLDNGRNMAEELFEGAMANNMSLAEAIVQRILPLPRYICGLYCLDGEVESINKKIEQSYNSPEEKKILLKQVREMKKQLDKSNGVSSILHKYILEPNGKYIVFCKDIKHLNQMKPMLEQWFAEAGFTEVRTYTVHSKNENKDVEFKKFKDDDGDGIRLCLTVSMLNEGVHVDGIDGVILLRNTISAGLFFQQIGRAISCNGKGIPLILDLVANAQSVTECNLKTDIEREIQKEKERNKGFSSEGLEVDKFFVMDEVLDVISAFKGIEGRLIGSWDVHFRALDQYKAREGDCMVPAKHVEVLKDGTIVNLGQWVGHIRKSKAGTGTYLLTKEREQQLEQAGFIWDVYKYHFKKKVDECIEFYEKNKRRPSQGSKNKEEKQLGVFWSNQIYKIRNKKLSSWKIDLLS</sequence>
<dbReference type="Pfam" id="PF04851">
    <property type="entry name" value="ResIII"/>
    <property type="match status" value="1"/>
</dbReference>
<dbReference type="AlphaFoldDB" id="A0A1I0K642"/>
<evidence type="ECO:0000313" key="3">
    <source>
        <dbReference type="Proteomes" id="UP000182121"/>
    </source>
</evidence>
<dbReference type="GO" id="GO:0005524">
    <property type="term" value="F:ATP binding"/>
    <property type="evidence" value="ECO:0007669"/>
    <property type="project" value="InterPro"/>
</dbReference>
<dbReference type="GO" id="GO:0016787">
    <property type="term" value="F:hydrolase activity"/>
    <property type="evidence" value="ECO:0007669"/>
    <property type="project" value="InterPro"/>
</dbReference>
<dbReference type="InterPro" id="IPR006935">
    <property type="entry name" value="Helicase/UvrB_N"/>
</dbReference>
<dbReference type="Pfam" id="PF00271">
    <property type="entry name" value="Helicase_C"/>
    <property type="match status" value="1"/>
</dbReference>
<dbReference type="InterPro" id="IPR014001">
    <property type="entry name" value="Helicase_ATP-bd"/>
</dbReference>
<dbReference type="SUPFAM" id="SSF52540">
    <property type="entry name" value="P-loop containing nucleoside triphosphate hydrolases"/>
    <property type="match status" value="1"/>
</dbReference>
<gene>
    <name evidence="2" type="ORF">SAMN05216521_10932</name>
</gene>
<keyword evidence="2" id="KW-0067">ATP-binding</keyword>
<keyword evidence="2" id="KW-0347">Helicase</keyword>
<dbReference type="Proteomes" id="UP000182121">
    <property type="component" value="Unassembled WGS sequence"/>
</dbReference>
<dbReference type="InterPro" id="IPR050742">
    <property type="entry name" value="Helicase_Restrict-Modif_Enz"/>
</dbReference>
<dbReference type="InterPro" id="IPR001650">
    <property type="entry name" value="Helicase_C-like"/>
</dbReference>
<keyword evidence="2" id="KW-0378">Hydrolase</keyword>
<name>A0A1I0K642_9FIRM</name>
<reference evidence="2 3" key="1">
    <citation type="submission" date="2016-10" db="EMBL/GenBank/DDBJ databases">
        <authorList>
            <person name="Varghese N."/>
            <person name="Submissions S."/>
        </authorList>
    </citation>
    <scope>NUCLEOTIDE SEQUENCE [LARGE SCALE GENOMIC DNA]</scope>
    <source>
        <strain evidence="2 3">NLAE-zl-C196</strain>
    </source>
</reference>
<dbReference type="GO" id="GO:0003677">
    <property type="term" value="F:DNA binding"/>
    <property type="evidence" value="ECO:0007669"/>
    <property type="project" value="InterPro"/>
</dbReference>
<feature type="domain" description="Helicase ATP-binding" evidence="1">
    <location>
        <begin position="16"/>
        <end position="154"/>
    </location>
</feature>
<dbReference type="Gene3D" id="6.10.140.530">
    <property type="match status" value="1"/>
</dbReference>
<keyword evidence="2" id="KW-0547">Nucleotide-binding</keyword>
<proteinExistence type="predicted"/>
<dbReference type="PROSITE" id="PS51192">
    <property type="entry name" value="HELICASE_ATP_BIND_1"/>
    <property type="match status" value="1"/>
</dbReference>
<evidence type="ECO:0000313" key="2">
    <source>
        <dbReference type="EMBL" id="SEU19013.1"/>
    </source>
</evidence>
<dbReference type="PANTHER" id="PTHR47396">
    <property type="entry name" value="TYPE I RESTRICTION ENZYME ECOKI R PROTEIN"/>
    <property type="match status" value="1"/>
</dbReference>
<dbReference type="InterPro" id="IPR005114">
    <property type="entry name" value="Helicase_assoc"/>
</dbReference>
<protein>
    <submittedName>
        <fullName evidence="2">Superfamily II DNA or RNA helicase</fullName>
    </submittedName>
</protein>
<dbReference type="EMBL" id="FOIO01000093">
    <property type="protein sequence ID" value="SEU19013.1"/>
    <property type="molecule type" value="Genomic_DNA"/>
</dbReference>
<dbReference type="GO" id="GO:0005829">
    <property type="term" value="C:cytosol"/>
    <property type="evidence" value="ECO:0007669"/>
    <property type="project" value="TreeGrafter"/>
</dbReference>
<accession>A0A1I0K642</accession>
<dbReference type="Gene3D" id="3.40.50.300">
    <property type="entry name" value="P-loop containing nucleotide triphosphate hydrolases"/>
    <property type="match status" value="2"/>
</dbReference>
<comment type="caution">
    <text evidence="2">The sequence shown here is derived from an EMBL/GenBank/DDBJ whole genome shotgun (WGS) entry which is preliminary data.</text>
</comment>
<dbReference type="InterPro" id="IPR027417">
    <property type="entry name" value="P-loop_NTPase"/>
</dbReference>
<evidence type="ECO:0000259" key="1">
    <source>
        <dbReference type="PROSITE" id="PS51192"/>
    </source>
</evidence>